<organism evidence="1 2">
    <name type="scientific">Xaviernesmea oryzae</name>
    <dbReference type="NCBI Taxonomy" id="464029"/>
    <lineage>
        <taxon>Bacteria</taxon>
        <taxon>Pseudomonadati</taxon>
        <taxon>Pseudomonadota</taxon>
        <taxon>Alphaproteobacteria</taxon>
        <taxon>Hyphomicrobiales</taxon>
        <taxon>Rhizobiaceae</taxon>
        <taxon>Rhizobium/Agrobacterium group</taxon>
        <taxon>Xaviernesmea</taxon>
    </lineage>
</organism>
<dbReference type="Proteomes" id="UP000192903">
    <property type="component" value="Unassembled WGS sequence"/>
</dbReference>
<reference evidence="2" key="1">
    <citation type="submission" date="2017-04" db="EMBL/GenBank/DDBJ databases">
        <authorList>
            <person name="Varghese N."/>
            <person name="Submissions S."/>
        </authorList>
    </citation>
    <scope>NUCLEOTIDE SEQUENCE [LARGE SCALE GENOMIC DNA]</scope>
    <source>
        <strain evidence="2">B4P</strain>
    </source>
</reference>
<sequence length="70" mass="7641">MECELAAARADREHILSRMVTRTVAEEARQRAAAGMREKAAAIVEGPDGVPNVLSDAIDKLPLPRPRFTN</sequence>
<name>A0A1X7FKP0_9HYPH</name>
<dbReference type="EMBL" id="FXAF01000006">
    <property type="protein sequence ID" value="SMF53184.1"/>
    <property type="molecule type" value="Genomic_DNA"/>
</dbReference>
<evidence type="ECO:0000313" key="1">
    <source>
        <dbReference type="EMBL" id="SMF53184.1"/>
    </source>
</evidence>
<evidence type="ECO:0000313" key="2">
    <source>
        <dbReference type="Proteomes" id="UP000192903"/>
    </source>
</evidence>
<gene>
    <name evidence="1" type="ORF">SAMN02982989_3180</name>
</gene>
<accession>A0A1X7FKP0</accession>
<proteinExistence type="predicted"/>
<keyword evidence="2" id="KW-1185">Reference proteome</keyword>
<protein>
    <submittedName>
        <fullName evidence="1">Uncharacterized protein</fullName>
    </submittedName>
</protein>
<dbReference type="AlphaFoldDB" id="A0A1X7FKP0"/>